<evidence type="ECO:0000256" key="1">
    <source>
        <dbReference type="SAM" id="SignalP"/>
    </source>
</evidence>
<name>A0ABS5VZW0_9SPHN</name>
<evidence type="ECO:0000313" key="3">
    <source>
        <dbReference type="EMBL" id="MBT2133060.1"/>
    </source>
</evidence>
<feature type="chain" id="PRO_5046268074" evidence="1">
    <location>
        <begin position="17"/>
        <end position="137"/>
    </location>
</feature>
<dbReference type="InterPro" id="IPR009739">
    <property type="entry name" value="LprI-like_N"/>
</dbReference>
<organism evidence="3 4">
    <name type="scientific">Croceibacterium selenioxidans</name>
    <dbReference type="NCBI Taxonomy" id="2838833"/>
    <lineage>
        <taxon>Bacteria</taxon>
        <taxon>Pseudomonadati</taxon>
        <taxon>Pseudomonadota</taxon>
        <taxon>Alphaproteobacteria</taxon>
        <taxon>Sphingomonadales</taxon>
        <taxon>Erythrobacteraceae</taxon>
        <taxon>Croceibacterium</taxon>
    </lineage>
</organism>
<evidence type="ECO:0000313" key="4">
    <source>
        <dbReference type="Proteomes" id="UP000811255"/>
    </source>
</evidence>
<dbReference type="EMBL" id="JAHFVK010000001">
    <property type="protein sequence ID" value="MBT2133060.1"/>
    <property type="molecule type" value="Genomic_DNA"/>
</dbReference>
<gene>
    <name evidence="3" type="ORF">KK137_01830</name>
</gene>
<accession>A0ABS5VZW0</accession>
<proteinExistence type="predicted"/>
<protein>
    <submittedName>
        <fullName evidence="3">DUF1311 domain-containing protein</fullName>
    </submittedName>
</protein>
<dbReference type="Pfam" id="PF07007">
    <property type="entry name" value="LprI"/>
    <property type="match status" value="1"/>
</dbReference>
<sequence length="137" mass="15322">MIAALLLLLTQPDASAAADSEALDDCADPQAQQDMNRCAYQDFQSADAALNEEWATTVAAMKAADAEIDREHDQQPGHYETLLEGQRAWLKYRDAQCLMESFEARGGSMQPMLENFCKTYMTELRIQQLRLMTAGPE</sequence>
<keyword evidence="1" id="KW-0732">Signal</keyword>
<reference evidence="3 4" key="1">
    <citation type="submission" date="2021-05" db="EMBL/GenBank/DDBJ databases">
        <title>Croceibacterium sp. LX-88 genome sequence.</title>
        <authorList>
            <person name="Luo X."/>
        </authorList>
    </citation>
    <scope>NUCLEOTIDE SEQUENCE [LARGE SCALE GENOMIC DNA]</scope>
    <source>
        <strain evidence="3 4">LX-88</strain>
    </source>
</reference>
<feature type="signal peptide" evidence="1">
    <location>
        <begin position="1"/>
        <end position="16"/>
    </location>
</feature>
<dbReference type="RefSeq" id="WP_214534349.1">
    <property type="nucleotide sequence ID" value="NZ_JAHFVK010000001.1"/>
</dbReference>
<dbReference type="Proteomes" id="UP000811255">
    <property type="component" value="Unassembled WGS sequence"/>
</dbReference>
<dbReference type="Gene3D" id="1.20.1270.180">
    <property type="match status" value="1"/>
</dbReference>
<evidence type="ECO:0000259" key="2">
    <source>
        <dbReference type="Pfam" id="PF07007"/>
    </source>
</evidence>
<keyword evidence="4" id="KW-1185">Reference proteome</keyword>
<feature type="domain" description="Lysozyme inhibitor LprI-like N-terminal" evidence="2">
    <location>
        <begin position="26"/>
        <end position="129"/>
    </location>
</feature>
<comment type="caution">
    <text evidence="3">The sequence shown here is derived from an EMBL/GenBank/DDBJ whole genome shotgun (WGS) entry which is preliminary data.</text>
</comment>